<dbReference type="SUPFAM" id="SSF56672">
    <property type="entry name" value="DNA/RNA polymerases"/>
    <property type="match status" value="1"/>
</dbReference>
<gene>
    <name evidence="1" type="ORF">L227DRAFT_464041</name>
</gene>
<evidence type="ECO:0000313" key="2">
    <source>
        <dbReference type="Proteomes" id="UP000313359"/>
    </source>
</evidence>
<protein>
    <recommendedName>
        <fullName evidence="3">DNA/RNA polymerase</fullName>
    </recommendedName>
</protein>
<evidence type="ECO:0000313" key="1">
    <source>
        <dbReference type="EMBL" id="RPD67519.1"/>
    </source>
</evidence>
<feature type="non-terminal residue" evidence="1">
    <location>
        <position position="1"/>
    </location>
</feature>
<evidence type="ECO:0008006" key="3">
    <source>
        <dbReference type="Google" id="ProtNLM"/>
    </source>
</evidence>
<organism evidence="1 2">
    <name type="scientific">Lentinus tigrinus ALCF2SS1-6</name>
    <dbReference type="NCBI Taxonomy" id="1328759"/>
    <lineage>
        <taxon>Eukaryota</taxon>
        <taxon>Fungi</taxon>
        <taxon>Dikarya</taxon>
        <taxon>Basidiomycota</taxon>
        <taxon>Agaricomycotina</taxon>
        <taxon>Agaricomycetes</taxon>
        <taxon>Polyporales</taxon>
        <taxon>Polyporaceae</taxon>
        <taxon>Lentinus</taxon>
    </lineage>
</organism>
<dbReference type="EMBL" id="ML122250">
    <property type="protein sequence ID" value="RPD67519.1"/>
    <property type="molecule type" value="Genomic_DNA"/>
</dbReference>
<dbReference type="InterPro" id="IPR043502">
    <property type="entry name" value="DNA/RNA_pol_sf"/>
</dbReference>
<reference evidence="1" key="1">
    <citation type="journal article" date="2018" name="Genome Biol. Evol.">
        <title>Genomics and development of Lentinus tigrinus, a white-rot wood-decaying mushroom with dimorphic fruiting bodies.</title>
        <authorList>
            <person name="Wu B."/>
            <person name="Xu Z."/>
            <person name="Knudson A."/>
            <person name="Carlson A."/>
            <person name="Chen N."/>
            <person name="Kovaka S."/>
            <person name="LaButti K."/>
            <person name="Lipzen A."/>
            <person name="Pennachio C."/>
            <person name="Riley R."/>
            <person name="Schakwitz W."/>
            <person name="Umezawa K."/>
            <person name="Ohm R.A."/>
            <person name="Grigoriev I.V."/>
            <person name="Nagy L.G."/>
            <person name="Gibbons J."/>
            <person name="Hibbett D."/>
        </authorList>
    </citation>
    <scope>NUCLEOTIDE SEQUENCE [LARGE SCALE GENOMIC DNA]</scope>
    <source>
        <strain evidence="1">ALCF2SS1-6</strain>
    </source>
</reference>
<dbReference type="OrthoDB" id="5599163at2759"/>
<name>A0A5C2SXM9_9APHY</name>
<dbReference type="AlphaFoldDB" id="A0A5C2SXM9"/>
<sequence length="160" mass="18620">RKYKPVAKKVKPVLAPLPDQFRIVRKIEGDPLADMPPLSPHPPPFVPTGRYTQERKDAMDKLHGGDFLWPEERALLHQLIMQQNEAFAWNDEERGQFREDFFPPVVIPTIPHRPWVQRNIPIPPGLFDEVCAIIRRKEAAGVYEPSNSSYRSRWFCVVKK</sequence>
<keyword evidence="2" id="KW-1185">Reference proteome</keyword>
<dbReference type="Proteomes" id="UP000313359">
    <property type="component" value="Unassembled WGS sequence"/>
</dbReference>
<proteinExistence type="predicted"/>
<feature type="non-terminal residue" evidence="1">
    <location>
        <position position="160"/>
    </location>
</feature>
<accession>A0A5C2SXM9</accession>